<dbReference type="EMBL" id="SPUM01000128">
    <property type="protein sequence ID" value="TFW29234.1"/>
    <property type="molecule type" value="Genomic_DNA"/>
</dbReference>
<evidence type="ECO:0000313" key="2">
    <source>
        <dbReference type="EMBL" id="TFW29234.1"/>
    </source>
</evidence>
<protein>
    <submittedName>
        <fullName evidence="2">Uncharacterized protein</fullName>
    </submittedName>
</protein>
<proteinExistence type="predicted"/>
<reference evidence="2 3" key="1">
    <citation type="submission" date="2019-03" db="EMBL/GenBank/DDBJ databases">
        <title>Draft genome of Massilia hortus sp. nov., a novel bacterial species of the Oxalobacteraceae family.</title>
        <authorList>
            <person name="Peta V."/>
            <person name="Raths R."/>
            <person name="Bucking H."/>
        </authorList>
    </citation>
    <scope>NUCLEOTIDE SEQUENCE [LARGE SCALE GENOMIC DNA]</scope>
    <source>
        <strain evidence="2 3">ONC3</strain>
    </source>
</reference>
<comment type="caution">
    <text evidence="2">The sequence shown here is derived from an EMBL/GenBank/DDBJ whole genome shotgun (WGS) entry which is preliminary data.</text>
</comment>
<keyword evidence="1" id="KW-1133">Transmembrane helix</keyword>
<keyword evidence="3" id="KW-1185">Reference proteome</keyword>
<dbReference type="Proteomes" id="UP000297258">
    <property type="component" value="Unassembled WGS sequence"/>
</dbReference>
<keyword evidence="1" id="KW-0472">Membrane</keyword>
<dbReference type="AlphaFoldDB" id="A0A4Y9SVJ4"/>
<evidence type="ECO:0000313" key="3">
    <source>
        <dbReference type="Proteomes" id="UP000297258"/>
    </source>
</evidence>
<keyword evidence="1" id="KW-0812">Transmembrane</keyword>
<evidence type="ECO:0000256" key="1">
    <source>
        <dbReference type="SAM" id="Phobius"/>
    </source>
</evidence>
<gene>
    <name evidence="2" type="ORF">E4O92_19330</name>
</gene>
<organism evidence="2 3">
    <name type="scientific">Massilia horti</name>
    <dbReference type="NCBI Taxonomy" id="2562153"/>
    <lineage>
        <taxon>Bacteria</taxon>
        <taxon>Pseudomonadati</taxon>
        <taxon>Pseudomonadota</taxon>
        <taxon>Betaproteobacteria</taxon>
        <taxon>Burkholderiales</taxon>
        <taxon>Oxalobacteraceae</taxon>
        <taxon>Telluria group</taxon>
        <taxon>Massilia</taxon>
    </lineage>
</organism>
<dbReference type="RefSeq" id="WP_135191292.1">
    <property type="nucleotide sequence ID" value="NZ_SPUM01000128.1"/>
</dbReference>
<name>A0A4Y9SVJ4_9BURK</name>
<feature type="transmembrane region" description="Helical" evidence="1">
    <location>
        <begin position="68"/>
        <end position="88"/>
    </location>
</feature>
<accession>A0A4Y9SVJ4</accession>
<sequence>MFHPSIVNRDIEHQYTPVRSPEFCTFVGLCIQVLVPEQAFDIFDAMHRVAGLRILHGKKNLQANKTIILRYMLFFCSVVFQCFLLLMAHSHTTIN</sequence>